<comment type="caution">
    <text evidence="2">The sequence shown here is derived from an EMBL/GenBank/DDBJ whole genome shotgun (WGS) entry which is preliminary data.</text>
</comment>
<organism evidence="2 3">
    <name type="scientific">Paractinoplanes tereljensis</name>
    <dbReference type="NCBI Taxonomy" id="571912"/>
    <lineage>
        <taxon>Bacteria</taxon>
        <taxon>Bacillati</taxon>
        <taxon>Actinomycetota</taxon>
        <taxon>Actinomycetes</taxon>
        <taxon>Micromonosporales</taxon>
        <taxon>Micromonosporaceae</taxon>
        <taxon>Paractinoplanes</taxon>
    </lineage>
</organism>
<sequence>MPSQTSGDGIGPPSATPVAAAAIGAIPVSRPARAEPIRETQVYQSTNATAVTPTAR</sequence>
<keyword evidence="3" id="KW-1185">Reference proteome</keyword>
<reference evidence="2" key="1">
    <citation type="submission" date="2021-01" db="EMBL/GenBank/DDBJ databases">
        <title>Whole genome shotgun sequence of Actinoplanes tereljensis NBRC 105297.</title>
        <authorList>
            <person name="Komaki H."/>
            <person name="Tamura T."/>
        </authorList>
    </citation>
    <scope>NUCLEOTIDE SEQUENCE</scope>
    <source>
        <strain evidence="2">NBRC 105297</strain>
    </source>
</reference>
<evidence type="ECO:0000256" key="1">
    <source>
        <dbReference type="SAM" id="MobiDB-lite"/>
    </source>
</evidence>
<accession>A0A919NM84</accession>
<feature type="compositionally biased region" description="Polar residues" evidence="1">
    <location>
        <begin position="41"/>
        <end position="56"/>
    </location>
</feature>
<dbReference type="AlphaFoldDB" id="A0A919NM84"/>
<evidence type="ECO:0000313" key="3">
    <source>
        <dbReference type="Proteomes" id="UP000623608"/>
    </source>
</evidence>
<protein>
    <submittedName>
        <fullName evidence="2">Uncharacterized protein</fullName>
    </submittedName>
</protein>
<dbReference type="EMBL" id="BOMY01000028">
    <property type="protein sequence ID" value="GIF21384.1"/>
    <property type="molecule type" value="Genomic_DNA"/>
</dbReference>
<gene>
    <name evidence="2" type="ORF">Ate02nite_41140</name>
</gene>
<evidence type="ECO:0000313" key="2">
    <source>
        <dbReference type="EMBL" id="GIF21384.1"/>
    </source>
</evidence>
<name>A0A919NM84_9ACTN</name>
<proteinExistence type="predicted"/>
<feature type="region of interest" description="Disordered" evidence="1">
    <location>
        <begin position="32"/>
        <end position="56"/>
    </location>
</feature>
<dbReference type="Proteomes" id="UP000623608">
    <property type="component" value="Unassembled WGS sequence"/>
</dbReference>